<comment type="caution">
    <text evidence="4">The sequence shown here is derived from an EMBL/GenBank/DDBJ whole genome shotgun (WGS) entry which is preliminary data.</text>
</comment>
<dbReference type="Pfam" id="PF00959">
    <property type="entry name" value="Phage_lysozyme"/>
    <property type="match status" value="1"/>
</dbReference>
<accession>S0G2B8</accession>
<dbReference type="InterPro" id="IPR002196">
    <property type="entry name" value="Glyco_hydro_24"/>
</dbReference>
<dbReference type="AlphaFoldDB" id="S0G2B8"/>
<proteinExistence type="inferred from homology"/>
<dbReference type="EC" id="3.2.1.17" evidence="3"/>
<evidence type="ECO:0000256" key="1">
    <source>
        <dbReference type="ARBA" id="ARBA00022529"/>
    </source>
</evidence>
<comment type="catalytic activity">
    <reaction evidence="3">
        <text>Hydrolysis of (1-&gt;4)-beta-linkages between N-acetylmuramic acid and N-acetyl-D-glucosamine residues in a peptidoglycan and between N-acetyl-D-glucosamine residues in chitodextrins.</text>
        <dbReference type="EC" id="3.2.1.17"/>
    </reaction>
</comment>
<dbReference type="SUPFAM" id="SSF53955">
    <property type="entry name" value="Lysozyme-like"/>
    <property type="match status" value="1"/>
</dbReference>
<dbReference type="PANTHER" id="PTHR37406">
    <property type="entry name" value="T4-TYPE LYSOZYME 1-RELATED"/>
    <property type="match status" value="1"/>
</dbReference>
<gene>
    <name evidence="4" type="ORF">Dpo_11c00080</name>
</gene>
<dbReference type="EMBL" id="APJX01000011">
    <property type="protein sequence ID" value="EMS77866.1"/>
    <property type="molecule type" value="Genomic_DNA"/>
</dbReference>
<dbReference type="InterPro" id="IPR023346">
    <property type="entry name" value="Lysozyme-like_dom_sf"/>
</dbReference>
<keyword evidence="3" id="KW-0378">Hydrolase</keyword>
<dbReference type="GO" id="GO:0016998">
    <property type="term" value="P:cell wall macromolecule catabolic process"/>
    <property type="evidence" value="ECO:0007669"/>
    <property type="project" value="InterPro"/>
</dbReference>
<keyword evidence="5" id="KW-1185">Reference proteome</keyword>
<dbReference type="GO" id="GO:0009253">
    <property type="term" value="P:peptidoglycan catabolic process"/>
    <property type="evidence" value="ECO:0007669"/>
    <property type="project" value="InterPro"/>
</dbReference>
<sequence>MNQFKENMIRQLTRHEGLRLKPYLCPAGKLTIGFGRNLEGKGITKQEAVMLLENDIQECLDDLIPLFDEFDTLPEPVRQVLVDMRFNLGPGRSRQFKKMIAAVNARNFPQATTQMKASRWYLQVGKRAETLTAMMVSAQLPLPAAVKEPFR</sequence>
<comment type="similarity">
    <text evidence="3">Belongs to the glycosyl hydrolase 24 family.</text>
</comment>
<dbReference type="RefSeq" id="WP_006967993.1">
    <property type="nucleotide sequence ID" value="NZ_APJX01000011.1"/>
</dbReference>
<protein>
    <recommendedName>
        <fullName evidence="3">Lysozyme</fullName>
        <ecNumber evidence="3">3.2.1.17</ecNumber>
    </recommendedName>
</protein>
<evidence type="ECO:0000313" key="5">
    <source>
        <dbReference type="Proteomes" id="UP000014216"/>
    </source>
</evidence>
<reference evidence="4 5" key="1">
    <citation type="journal article" date="2013" name="Genome Announc.">
        <title>Draft Genome Sequence of Desulfotignum phosphitoxidans DSM 13687 Strain FiPS-3.</title>
        <authorList>
            <person name="Poehlein A."/>
            <person name="Daniel R."/>
            <person name="Simeonova D.D."/>
        </authorList>
    </citation>
    <scope>NUCLEOTIDE SEQUENCE [LARGE SCALE GENOMIC DNA]</scope>
    <source>
        <strain evidence="4 5">DSM 13687</strain>
    </source>
</reference>
<dbReference type="Gene3D" id="1.10.530.40">
    <property type="match status" value="1"/>
</dbReference>
<keyword evidence="2 3" id="KW-0081">Bacteriolytic enzyme</keyword>
<dbReference type="GO" id="GO:0042742">
    <property type="term" value="P:defense response to bacterium"/>
    <property type="evidence" value="ECO:0007669"/>
    <property type="project" value="UniProtKB-KW"/>
</dbReference>
<keyword evidence="3" id="KW-0326">Glycosidase</keyword>
<dbReference type="GO" id="GO:0031640">
    <property type="term" value="P:killing of cells of another organism"/>
    <property type="evidence" value="ECO:0007669"/>
    <property type="project" value="UniProtKB-KW"/>
</dbReference>
<keyword evidence="1 3" id="KW-0929">Antimicrobial</keyword>
<name>S0G2B8_9BACT</name>
<dbReference type="Proteomes" id="UP000014216">
    <property type="component" value="Unassembled WGS sequence"/>
</dbReference>
<dbReference type="InterPro" id="IPR052619">
    <property type="entry name" value="Phage_lysozyme-like"/>
</dbReference>
<evidence type="ECO:0000313" key="4">
    <source>
        <dbReference type="EMBL" id="EMS77866.1"/>
    </source>
</evidence>
<dbReference type="GO" id="GO:0003796">
    <property type="term" value="F:lysozyme activity"/>
    <property type="evidence" value="ECO:0007669"/>
    <property type="project" value="UniProtKB-EC"/>
</dbReference>
<dbReference type="OrthoDB" id="5323745at2"/>
<dbReference type="PANTHER" id="PTHR37406:SF1">
    <property type="entry name" value="T4-TYPE LYSOZYME 1-RELATED"/>
    <property type="match status" value="1"/>
</dbReference>
<evidence type="ECO:0000256" key="3">
    <source>
        <dbReference type="RuleBase" id="RU003788"/>
    </source>
</evidence>
<organism evidence="4 5">
    <name type="scientific">Desulfotignum phosphitoxidans DSM 13687</name>
    <dbReference type="NCBI Taxonomy" id="1286635"/>
    <lineage>
        <taxon>Bacteria</taxon>
        <taxon>Pseudomonadati</taxon>
        <taxon>Thermodesulfobacteriota</taxon>
        <taxon>Desulfobacteria</taxon>
        <taxon>Desulfobacterales</taxon>
        <taxon>Desulfobacteraceae</taxon>
        <taxon>Desulfotignum</taxon>
    </lineage>
</organism>
<evidence type="ECO:0000256" key="2">
    <source>
        <dbReference type="ARBA" id="ARBA00022638"/>
    </source>
</evidence>
<dbReference type="InterPro" id="IPR023347">
    <property type="entry name" value="Lysozyme_dom_sf"/>
</dbReference>